<comment type="catalytic activity">
    <reaction evidence="2">
        <text>3-hydroxy-2-methylpropanoyl-CoA + H2O = 3-hydroxy-2-methylpropanoate + CoA + H(+)</text>
        <dbReference type="Rhea" id="RHEA:20888"/>
        <dbReference type="ChEBI" id="CHEBI:11805"/>
        <dbReference type="ChEBI" id="CHEBI:15377"/>
        <dbReference type="ChEBI" id="CHEBI:15378"/>
        <dbReference type="ChEBI" id="CHEBI:57287"/>
        <dbReference type="ChEBI" id="CHEBI:57340"/>
        <dbReference type="EC" id="3.1.2.4"/>
    </reaction>
</comment>
<dbReference type="InParanoid" id="A0A3Q7I6S3"/>
<dbReference type="InterPro" id="IPR032259">
    <property type="entry name" value="HIBYL-CoA-H"/>
</dbReference>
<comment type="pathway">
    <text evidence="2">Amino-acid degradation; L-valine degradation.</text>
</comment>
<dbReference type="EC" id="3.1.2.4" evidence="2"/>
<evidence type="ECO:0000313" key="4">
    <source>
        <dbReference type="EnsemblPlants" id="Solyc07g043687.1.1"/>
    </source>
</evidence>
<dbReference type="PANTHER" id="PTHR43176">
    <property type="entry name" value="3-HYDROXYISOBUTYRYL-COA HYDROLASE-RELATED"/>
    <property type="match status" value="1"/>
</dbReference>
<name>A0A3Q7I6S3_SOLLC</name>
<feature type="domain" description="Enoyl-CoA hydratase/isomerase" evidence="3">
    <location>
        <begin position="124"/>
        <end position="255"/>
    </location>
</feature>
<dbReference type="CDD" id="cd06558">
    <property type="entry name" value="crotonase-like"/>
    <property type="match status" value="1"/>
</dbReference>
<dbReference type="InterPro" id="IPR045004">
    <property type="entry name" value="ECH_dom"/>
</dbReference>
<dbReference type="Proteomes" id="UP000004994">
    <property type="component" value="Chromosome 7"/>
</dbReference>
<dbReference type="STRING" id="4081.A0A3Q7I6S3"/>
<proteinExistence type="inferred from homology"/>
<dbReference type="InterPro" id="IPR029045">
    <property type="entry name" value="ClpP/crotonase-like_dom_sf"/>
</dbReference>
<dbReference type="Gramene" id="Solyc07g043687.1.1">
    <property type="protein sequence ID" value="Solyc07g043687.1.1"/>
    <property type="gene ID" value="Solyc07g043687.1"/>
</dbReference>
<dbReference type="GO" id="GO:0003860">
    <property type="term" value="F:3-hydroxyisobutyryl-CoA hydrolase activity"/>
    <property type="evidence" value="ECO:0000318"/>
    <property type="project" value="GO_Central"/>
</dbReference>
<reference evidence="4" key="1">
    <citation type="journal article" date="2012" name="Nature">
        <title>The tomato genome sequence provides insights into fleshy fruit evolution.</title>
        <authorList>
            <consortium name="Tomato Genome Consortium"/>
        </authorList>
    </citation>
    <scope>NUCLEOTIDE SEQUENCE [LARGE SCALE GENOMIC DNA]</scope>
    <source>
        <strain evidence="4">cv. Heinz 1706</strain>
    </source>
</reference>
<evidence type="ECO:0000259" key="3">
    <source>
        <dbReference type="Pfam" id="PF16113"/>
    </source>
</evidence>
<dbReference type="PANTHER" id="PTHR43176:SF12">
    <property type="entry name" value="3-HYDROXYISOBUTYRYL-COA HYDROLASE"/>
    <property type="match status" value="1"/>
</dbReference>
<keyword evidence="1 2" id="KW-0378">Hydrolase</keyword>
<feature type="domain" description="Enoyl-CoA hydratase/isomerase" evidence="3">
    <location>
        <begin position="18"/>
        <end position="120"/>
    </location>
</feature>
<evidence type="ECO:0000313" key="5">
    <source>
        <dbReference type="Proteomes" id="UP000004994"/>
    </source>
</evidence>
<dbReference type="Gene3D" id="3.90.226.10">
    <property type="entry name" value="2-enoyl-CoA Hydratase, Chain A, domain 1"/>
    <property type="match status" value="1"/>
</dbReference>
<keyword evidence="5" id="KW-1185">Reference proteome</keyword>
<dbReference type="EnsemblPlants" id="Solyc07g043687.1.1">
    <property type="protein sequence ID" value="Solyc07g043687.1.1"/>
    <property type="gene ID" value="Solyc07g043687.1"/>
</dbReference>
<organism evidence="4">
    <name type="scientific">Solanum lycopersicum</name>
    <name type="common">Tomato</name>
    <name type="synonym">Lycopersicon esculentum</name>
    <dbReference type="NCBI Taxonomy" id="4081"/>
    <lineage>
        <taxon>Eukaryota</taxon>
        <taxon>Viridiplantae</taxon>
        <taxon>Streptophyta</taxon>
        <taxon>Embryophyta</taxon>
        <taxon>Tracheophyta</taxon>
        <taxon>Spermatophyta</taxon>
        <taxon>Magnoliopsida</taxon>
        <taxon>eudicotyledons</taxon>
        <taxon>Gunneridae</taxon>
        <taxon>Pentapetalae</taxon>
        <taxon>asterids</taxon>
        <taxon>lamiids</taxon>
        <taxon>Solanales</taxon>
        <taxon>Solanaceae</taxon>
        <taxon>Solanoideae</taxon>
        <taxon>Solaneae</taxon>
        <taxon>Solanum</taxon>
        <taxon>Solanum subgen. Lycopersicon</taxon>
    </lineage>
</organism>
<comment type="function">
    <text evidence="2">Hydrolyzes 3-hydroxyisobutyryl-CoA (HIBYL-CoA), a saline catabolite. Has high activity toward isobutyryl-CoA. Could be an isobutyryl-CoA dehydrogenase that functions in valine catabolism.</text>
</comment>
<reference evidence="4" key="2">
    <citation type="submission" date="2019-01" db="UniProtKB">
        <authorList>
            <consortium name="EnsemblPlants"/>
        </authorList>
    </citation>
    <scope>IDENTIFICATION</scope>
    <source>
        <strain evidence="4">cv. Heinz 1706</strain>
    </source>
</reference>
<dbReference type="Pfam" id="PF16113">
    <property type="entry name" value="ECH_2"/>
    <property type="match status" value="2"/>
</dbReference>
<accession>A0A3Q7I6S3</accession>
<evidence type="ECO:0000256" key="1">
    <source>
        <dbReference type="ARBA" id="ARBA00022801"/>
    </source>
</evidence>
<evidence type="ECO:0000256" key="2">
    <source>
        <dbReference type="RuleBase" id="RU369070"/>
    </source>
</evidence>
<dbReference type="SUPFAM" id="SSF52096">
    <property type="entry name" value="ClpP/crotonase"/>
    <property type="match status" value="1"/>
</dbReference>
<comment type="similarity">
    <text evidence="2">Belongs to the enoyl-CoA hydratase/isomerase family.</text>
</comment>
<dbReference type="GO" id="GO:0006574">
    <property type="term" value="P:L-valine catabolic process"/>
    <property type="evidence" value="ECO:0000318"/>
    <property type="project" value="GO_Central"/>
</dbReference>
<dbReference type="OMA" id="FRIMINT"/>
<sequence>MSKCIVFEENFCLEDVYSIYWLCYHIHTYKKPHIALVHGLSVGGGLSLMVPMKFSVVTEKVFCSTPEANLGCHSDCGLSYILSRLPGRLGEYLGLIGAKLNGKEVVAPGLATHFVPSHKLFLLSIIDDCFSRETVEEILDSFEAEAGKKGNDWIMPVLKSIKKASPIGLKITLISIREGRIQTLSECLRREFRIMINTLTIISQDFYEGIRAAIIDKDESPKIVLLTNQEFRITIKSFRLKWNPSTLDKVHDEQLDLIFKPFDEHDLEL</sequence>
<dbReference type="AlphaFoldDB" id="A0A3Q7I6S3"/>
<protein>
    <recommendedName>
        <fullName evidence="2">3-hydroxyisobutyryl-CoA hydrolase</fullName>
        <shortName evidence="2">HIB-CoA hydrolase</shortName>
        <shortName evidence="2">HIBYL-CoA-H</shortName>
        <ecNumber evidence="2">3.1.2.4</ecNumber>
    </recommendedName>
    <alternativeName>
        <fullName evidence="2">3-hydroxyisobutyryl-coenzyme A hydrolase</fullName>
    </alternativeName>
</protein>